<accession>A0A0A0K980</accession>
<dbReference type="Proteomes" id="UP000029981">
    <property type="component" value="Chromosome 6"/>
</dbReference>
<organism evidence="1 2">
    <name type="scientific">Cucumis sativus</name>
    <name type="common">Cucumber</name>
    <dbReference type="NCBI Taxonomy" id="3659"/>
    <lineage>
        <taxon>Eukaryota</taxon>
        <taxon>Viridiplantae</taxon>
        <taxon>Streptophyta</taxon>
        <taxon>Embryophyta</taxon>
        <taxon>Tracheophyta</taxon>
        <taxon>Spermatophyta</taxon>
        <taxon>Magnoliopsida</taxon>
        <taxon>eudicotyledons</taxon>
        <taxon>Gunneridae</taxon>
        <taxon>Pentapetalae</taxon>
        <taxon>rosids</taxon>
        <taxon>fabids</taxon>
        <taxon>Cucurbitales</taxon>
        <taxon>Cucurbitaceae</taxon>
        <taxon>Benincaseae</taxon>
        <taxon>Cucumis</taxon>
    </lineage>
</organism>
<keyword evidence="2" id="KW-1185">Reference proteome</keyword>
<reference evidence="1 2" key="2">
    <citation type="journal article" date="2009" name="PLoS ONE">
        <title>An integrated genetic and cytogenetic map of the cucumber genome.</title>
        <authorList>
            <person name="Ren Y."/>
            <person name="Zhang Z."/>
            <person name="Liu J."/>
            <person name="Staub J.E."/>
            <person name="Han Y."/>
            <person name="Cheng Z."/>
            <person name="Li X."/>
            <person name="Lu J."/>
            <person name="Miao H."/>
            <person name="Kang H."/>
            <person name="Xie B."/>
            <person name="Gu X."/>
            <person name="Wang X."/>
            <person name="Du Y."/>
            <person name="Jin W."/>
            <person name="Huang S."/>
        </authorList>
    </citation>
    <scope>NUCLEOTIDE SEQUENCE [LARGE SCALE GENOMIC DNA]</scope>
    <source>
        <strain evidence="2">cv. 9930</strain>
    </source>
</reference>
<evidence type="ECO:0000313" key="1">
    <source>
        <dbReference type="EMBL" id="KGN46325.1"/>
    </source>
</evidence>
<name>A0A0A0K980_CUCSA</name>
<dbReference type="EMBL" id="CM002927">
    <property type="protein sequence ID" value="KGN46325.1"/>
    <property type="molecule type" value="Genomic_DNA"/>
</dbReference>
<gene>
    <name evidence="1" type="ORF">Csa_6G084590</name>
</gene>
<reference evidence="1 2" key="1">
    <citation type="journal article" date="2009" name="Nat. Genet.">
        <title>The genome of the cucumber, Cucumis sativus L.</title>
        <authorList>
            <person name="Huang S."/>
            <person name="Li R."/>
            <person name="Zhang Z."/>
            <person name="Li L."/>
            <person name="Gu X."/>
            <person name="Fan W."/>
            <person name="Lucas W.J."/>
            <person name="Wang X."/>
            <person name="Xie B."/>
            <person name="Ni P."/>
            <person name="Ren Y."/>
            <person name="Zhu H."/>
            <person name="Li J."/>
            <person name="Lin K."/>
            <person name="Jin W."/>
            <person name="Fei Z."/>
            <person name="Li G."/>
            <person name="Staub J."/>
            <person name="Kilian A."/>
            <person name="van der Vossen E.A."/>
            <person name="Wu Y."/>
            <person name="Guo J."/>
            <person name="He J."/>
            <person name="Jia Z."/>
            <person name="Ren Y."/>
            <person name="Tian G."/>
            <person name="Lu Y."/>
            <person name="Ruan J."/>
            <person name="Qian W."/>
            <person name="Wang M."/>
            <person name="Huang Q."/>
            <person name="Li B."/>
            <person name="Xuan Z."/>
            <person name="Cao J."/>
            <person name="Asan"/>
            <person name="Wu Z."/>
            <person name="Zhang J."/>
            <person name="Cai Q."/>
            <person name="Bai Y."/>
            <person name="Zhao B."/>
            <person name="Han Y."/>
            <person name="Li Y."/>
            <person name="Li X."/>
            <person name="Wang S."/>
            <person name="Shi Q."/>
            <person name="Liu S."/>
            <person name="Cho W.K."/>
            <person name="Kim J.Y."/>
            <person name="Xu Y."/>
            <person name="Heller-Uszynska K."/>
            <person name="Miao H."/>
            <person name="Cheng Z."/>
            <person name="Zhang S."/>
            <person name="Wu J."/>
            <person name="Yang Y."/>
            <person name="Kang H."/>
            <person name="Li M."/>
            <person name="Liang H."/>
            <person name="Ren X."/>
            <person name="Shi Z."/>
            <person name="Wen M."/>
            <person name="Jian M."/>
            <person name="Yang H."/>
            <person name="Zhang G."/>
            <person name="Yang Z."/>
            <person name="Chen R."/>
            <person name="Liu S."/>
            <person name="Li J."/>
            <person name="Ma L."/>
            <person name="Liu H."/>
            <person name="Zhou Y."/>
            <person name="Zhao J."/>
            <person name="Fang X."/>
            <person name="Li G."/>
            <person name="Fang L."/>
            <person name="Li Y."/>
            <person name="Liu D."/>
            <person name="Zheng H."/>
            <person name="Zhang Y."/>
            <person name="Qin N."/>
            <person name="Li Z."/>
            <person name="Yang G."/>
            <person name="Yang S."/>
            <person name="Bolund L."/>
            <person name="Kristiansen K."/>
            <person name="Zheng H."/>
            <person name="Li S."/>
            <person name="Zhang X."/>
            <person name="Yang H."/>
            <person name="Wang J."/>
            <person name="Sun R."/>
            <person name="Zhang B."/>
            <person name="Jiang S."/>
            <person name="Wang J."/>
            <person name="Du Y."/>
            <person name="Li S."/>
        </authorList>
    </citation>
    <scope>NUCLEOTIDE SEQUENCE [LARGE SCALE GENOMIC DNA]</scope>
    <source>
        <strain evidence="2">cv. 9930</strain>
    </source>
</reference>
<reference evidence="1 2" key="3">
    <citation type="journal article" date="2010" name="BMC Genomics">
        <title>Transcriptome sequencing and comparative analysis of cucumber flowers with different sex types.</title>
        <authorList>
            <person name="Guo S."/>
            <person name="Zheng Y."/>
            <person name="Joung J.G."/>
            <person name="Liu S."/>
            <person name="Zhang Z."/>
            <person name="Crasta O.R."/>
            <person name="Sobral B.W."/>
            <person name="Xu Y."/>
            <person name="Huang S."/>
            <person name="Fei Z."/>
        </authorList>
    </citation>
    <scope>NUCLEOTIDE SEQUENCE [LARGE SCALE GENOMIC DNA]</scope>
    <source>
        <strain evidence="2">cv. 9930</strain>
    </source>
</reference>
<sequence>MGKVIEIKGREVTENLGDANLFGAKKYEDQKQTYDLSDLYVPVLMREKTENKVVMRTV</sequence>
<evidence type="ECO:0000313" key="2">
    <source>
        <dbReference type="Proteomes" id="UP000029981"/>
    </source>
</evidence>
<dbReference type="AlphaFoldDB" id="A0A0A0K980"/>
<dbReference type="Gramene" id="KGN46325">
    <property type="protein sequence ID" value="KGN46325"/>
    <property type="gene ID" value="Csa_6G084590"/>
</dbReference>
<reference evidence="1 2" key="4">
    <citation type="journal article" date="2011" name="BMC Genomics">
        <title>RNA-Seq improves annotation of protein-coding genes in the cucumber genome.</title>
        <authorList>
            <person name="Li Z."/>
            <person name="Zhang Z."/>
            <person name="Yan P."/>
            <person name="Huang S."/>
            <person name="Fei Z."/>
            <person name="Lin K."/>
        </authorList>
    </citation>
    <scope>NUCLEOTIDE SEQUENCE [LARGE SCALE GENOMIC DNA]</scope>
    <source>
        <strain evidence="2">cv. 9930</strain>
    </source>
</reference>
<protein>
    <submittedName>
        <fullName evidence="1">Uncharacterized protein</fullName>
    </submittedName>
</protein>
<proteinExistence type="predicted"/>